<name>A0A4Z2HTD3_9TELE</name>
<reference evidence="2 3" key="1">
    <citation type="submission" date="2019-03" db="EMBL/GenBank/DDBJ databases">
        <title>First draft genome of Liparis tanakae, snailfish: a comprehensive survey of snailfish specific genes.</title>
        <authorList>
            <person name="Kim W."/>
            <person name="Song I."/>
            <person name="Jeong J.-H."/>
            <person name="Kim D."/>
            <person name="Kim S."/>
            <person name="Ryu S."/>
            <person name="Song J.Y."/>
            <person name="Lee S.K."/>
        </authorList>
    </citation>
    <scope>NUCLEOTIDE SEQUENCE [LARGE SCALE GENOMIC DNA]</scope>
    <source>
        <tissue evidence="2">Muscle</tissue>
    </source>
</reference>
<comment type="caution">
    <text evidence="2">The sequence shown here is derived from an EMBL/GenBank/DDBJ whole genome shotgun (WGS) entry which is preliminary data.</text>
</comment>
<organism evidence="2 3">
    <name type="scientific">Liparis tanakae</name>
    <name type="common">Tanaka's snailfish</name>
    <dbReference type="NCBI Taxonomy" id="230148"/>
    <lineage>
        <taxon>Eukaryota</taxon>
        <taxon>Metazoa</taxon>
        <taxon>Chordata</taxon>
        <taxon>Craniata</taxon>
        <taxon>Vertebrata</taxon>
        <taxon>Euteleostomi</taxon>
        <taxon>Actinopterygii</taxon>
        <taxon>Neopterygii</taxon>
        <taxon>Teleostei</taxon>
        <taxon>Neoteleostei</taxon>
        <taxon>Acanthomorphata</taxon>
        <taxon>Eupercaria</taxon>
        <taxon>Perciformes</taxon>
        <taxon>Cottioidei</taxon>
        <taxon>Cottales</taxon>
        <taxon>Liparidae</taxon>
        <taxon>Liparis</taxon>
    </lineage>
</organism>
<dbReference type="EMBL" id="SRLO01000194">
    <property type="protein sequence ID" value="TNN68122.1"/>
    <property type="molecule type" value="Genomic_DNA"/>
</dbReference>
<evidence type="ECO:0000256" key="1">
    <source>
        <dbReference type="SAM" id="MobiDB-lite"/>
    </source>
</evidence>
<proteinExistence type="predicted"/>
<feature type="region of interest" description="Disordered" evidence="1">
    <location>
        <begin position="1"/>
        <end position="42"/>
    </location>
</feature>
<protein>
    <submittedName>
        <fullName evidence="2">Uncharacterized protein</fullName>
    </submittedName>
</protein>
<sequence>MSPCDVVSSGPGDNNKPASLSPILSSCGRPPVKSTGTSPRRELRQQLIETRGQNRLRTPALPVAPWLLI</sequence>
<dbReference type="AlphaFoldDB" id="A0A4Z2HTD3"/>
<gene>
    <name evidence="2" type="ORF">EYF80_021605</name>
</gene>
<accession>A0A4Z2HTD3</accession>
<evidence type="ECO:0000313" key="2">
    <source>
        <dbReference type="EMBL" id="TNN68122.1"/>
    </source>
</evidence>
<keyword evidence="3" id="KW-1185">Reference proteome</keyword>
<evidence type="ECO:0000313" key="3">
    <source>
        <dbReference type="Proteomes" id="UP000314294"/>
    </source>
</evidence>
<dbReference type="Proteomes" id="UP000314294">
    <property type="component" value="Unassembled WGS sequence"/>
</dbReference>